<proteinExistence type="inferred from homology"/>
<dbReference type="InterPro" id="IPR016024">
    <property type="entry name" value="ARM-type_fold"/>
</dbReference>
<dbReference type="PROSITE" id="PS50191">
    <property type="entry name" value="CRAL_TRIO"/>
    <property type="match status" value="1"/>
</dbReference>
<protein>
    <recommendedName>
        <fullName evidence="3">CRAL-TRIO domain-containing protein</fullName>
    </recommendedName>
</protein>
<dbReference type="InterPro" id="IPR036865">
    <property type="entry name" value="CRAL-TRIO_dom_sf"/>
</dbReference>
<evidence type="ECO:0000259" key="3">
    <source>
        <dbReference type="PROSITE" id="PS50191"/>
    </source>
</evidence>
<feature type="compositionally biased region" description="Low complexity" evidence="2">
    <location>
        <begin position="589"/>
        <end position="615"/>
    </location>
</feature>
<dbReference type="PANTHER" id="PTHR12262">
    <property type="entry name" value="CCR4-NOT TRANSCRIPTION COMPLEX SUBUNIT 9"/>
    <property type="match status" value="1"/>
</dbReference>
<evidence type="ECO:0000256" key="2">
    <source>
        <dbReference type="SAM" id="MobiDB-lite"/>
    </source>
</evidence>
<dbReference type="FunFam" id="1.25.10.10:FF:000661">
    <property type="entry name" value="Cell differentiation family, Rcd1-like containing protein"/>
    <property type="match status" value="1"/>
</dbReference>
<comment type="caution">
    <text evidence="4">The sequence shown here is derived from an EMBL/GenBank/DDBJ whole genome shotgun (WGS) entry which is preliminary data.</text>
</comment>
<accession>A0AAD5T013</accession>
<dbReference type="InterPro" id="IPR036273">
    <property type="entry name" value="CRAL/TRIO_N_dom_sf"/>
</dbReference>
<dbReference type="SUPFAM" id="SSF48371">
    <property type="entry name" value="ARM repeat"/>
    <property type="match status" value="1"/>
</dbReference>
<dbReference type="GO" id="GO:0030014">
    <property type="term" value="C:CCR4-NOT complex"/>
    <property type="evidence" value="ECO:0007669"/>
    <property type="project" value="InterPro"/>
</dbReference>
<evidence type="ECO:0000313" key="5">
    <source>
        <dbReference type="Proteomes" id="UP001211907"/>
    </source>
</evidence>
<dbReference type="Pfam" id="PF04078">
    <property type="entry name" value="Rcd1"/>
    <property type="match status" value="1"/>
</dbReference>
<evidence type="ECO:0000313" key="4">
    <source>
        <dbReference type="EMBL" id="KAJ3121765.1"/>
    </source>
</evidence>
<dbReference type="Gene3D" id="1.25.10.10">
    <property type="entry name" value="Leucine-rich Repeat Variant"/>
    <property type="match status" value="1"/>
</dbReference>
<name>A0AAD5T013_9FUNG</name>
<dbReference type="AlphaFoldDB" id="A0AAD5T013"/>
<dbReference type="CDD" id="cd00170">
    <property type="entry name" value="SEC14"/>
    <property type="match status" value="1"/>
</dbReference>
<dbReference type="InterPro" id="IPR011989">
    <property type="entry name" value="ARM-like"/>
</dbReference>
<dbReference type="EMBL" id="JADGJH010000857">
    <property type="protein sequence ID" value="KAJ3121765.1"/>
    <property type="molecule type" value="Genomic_DNA"/>
</dbReference>
<sequence>MSNLMLDGGVGEFGIGLGGNNGNNGISINNSNNNNIINNNNNNNGINNSNMNSSMMMDSGANNAPADSARVYQLILDLTGPINASTSGGAKDMPDKRELALIELSKKREAYEDLAPILWHTFGVMSCLVQEMMAVYPLLAGGAGAAGSGGGGGSAAGGVGTVSPSPPLLSNHASNRVCNALALLQCVASHPDTRALFLAADIPLFLYPFLNSTAKTRAFEYLRLTSLGVIGALVKNDSPDVINFLLSTEIIPLCLRIMESGSELSKTVAIFIVQKILLDEMGLNYICQTYERFNAVGTVLANMVSQLVEQQSVRLLKHVVRCYLRLSDNPRAKEALRQCLPEPLRDNTFAIVLKDDVTTKRCLLNLIANLDEQKNSISSVMFKKKERDTQSETFSINGDKKLGLPRFRTHSAQPTIATATTSVGDTLTEISLTATNEDAKTAPTLNVPLSHGHLQRPASDGSSKMPSSDELVAFVAFAKDRLKNHEYLSSMLDADIKRFLVAHRNNQANALKQLQATLDWRASINFNSILSEDFSDLEATHKLTIDSTDKQQNAVMIWQQYRHTPLPTSLQQTQQATPPNQASNSSFLSAPTPQSASSSRTPSIASRAESTKTVSKSSEKDALAAAVSLTMARNLRFFVYTIERAKKTHRLRADNRLTVIIDRSGMTPVNYDQPLGKAIITVMPHYPDLFDAYYVFPRNAVLNLAWKVTRVFLDPVTVARIRLLTDAEVPKVLGEIIDKSELLVRYGGNKVVKDEDGGGNIIFGTETGGDDGTSGIESLGFEDADDSDNDDFADAEGHLEESILHPASPIFATVDQKMSPLAMTVDSGCSPTSF</sequence>
<feature type="compositionally biased region" description="Low complexity" evidence="2">
    <location>
        <begin position="568"/>
        <end position="582"/>
    </location>
</feature>
<evidence type="ECO:0000256" key="1">
    <source>
        <dbReference type="ARBA" id="ARBA00006385"/>
    </source>
</evidence>
<keyword evidence="5" id="KW-1185">Reference proteome</keyword>
<feature type="region of interest" description="Disordered" evidence="2">
    <location>
        <begin position="443"/>
        <end position="465"/>
    </location>
</feature>
<dbReference type="SUPFAM" id="SSF52087">
    <property type="entry name" value="CRAL/TRIO domain"/>
    <property type="match status" value="1"/>
</dbReference>
<dbReference type="Gene3D" id="3.40.525.10">
    <property type="entry name" value="CRAL-TRIO lipid binding domain"/>
    <property type="match status" value="1"/>
</dbReference>
<organism evidence="4 5">
    <name type="scientific">Physocladia obscura</name>
    <dbReference type="NCBI Taxonomy" id="109957"/>
    <lineage>
        <taxon>Eukaryota</taxon>
        <taxon>Fungi</taxon>
        <taxon>Fungi incertae sedis</taxon>
        <taxon>Chytridiomycota</taxon>
        <taxon>Chytridiomycota incertae sedis</taxon>
        <taxon>Chytridiomycetes</taxon>
        <taxon>Chytridiales</taxon>
        <taxon>Chytriomycetaceae</taxon>
        <taxon>Physocladia</taxon>
    </lineage>
</organism>
<dbReference type="GO" id="GO:0006402">
    <property type="term" value="P:mRNA catabolic process"/>
    <property type="evidence" value="ECO:0007669"/>
    <property type="project" value="InterPro"/>
</dbReference>
<reference evidence="4" key="1">
    <citation type="submission" date="2020-05" db="EMBL/GenBank/DDBJ databases">
        <title>Phylogenomic resolution of chytrid fungi.</title>
        <authorList>
            <person name="Stajich J.E."/>
            <person name="Amses K."/>
            <person name="Simmons R."/>
            <person name="Seto K."/>
            <person name="Myers J."/>
            <person name="Bonds A."/>
            <person name="Quandt C.A."/>
            <person name="Barry K."/>
            <person name="Liu P."/>
            <person name="Grigoriev I."/>
            <person name="Longcore J.E."/>
            <person name="James T.Y."/>
        </authorList>
    </citation>
    <scope>NUCLEOTIDE SEQUENCE</scope>
    <source>
        <strain evidence="4">JEL0513</strain>
    </source>
</reference>
<dbReference type="Pfam" id="PF00650">
    <property type="entry name" value="CRAL_TRIO"/>
    <property type="match status" value="1"/>
</dbReference>
<comment type="similarity">
    <text evidence="1">Belongs to the CNOT9 family.</text>
</comment>
<dbReference type="InterPro" id="IPR001251">
    <property type="entry name" value="CRAL-TRIO_dom"/>
</dbReference>
<dbReference type="Proteomes" id="UP001211907">
    <property type="component" value="Unassembled WGS sequence"/>
</dbReference>
<dbReference type="InterPro" id="IPR007216">
    <property type="entry name" value="CNOT9"/>
</dbReference>
<dbReference type="SUPFAM" id="SSF46938">
    <property type="entry name" value="CRAL/TRIO N-terminal domain"/>
    <property type="match status" value="1"/>
</dbReference>
<feature type="region of interest" description="Disordered" evidence="2">
    <location>
        <begin position="568"/>
        <end position="615"/>
    </location>
</feature>
<feature type="domain" description="CRAL-TRIO" evidence="3">
    <location>
        <begin position="635"/>
        <end position="754"/>
    </location>
</feature>
<gene>
    <name evidence="4" type="ORF">HK100_012243</name>
</gene>